<organism evidence="1 2">
    <name type="scientific">Candidatus Roizmanbacteria bacterium RIFOXYA1_FULL_41_12</name>
    <dbReference type="NCBI Taxonomy" id="1802082"/>
    <lineage>
        <taxon>Bacteria</taxon>
        <taxon>Candidatus Roizmaniibacteriota</taxon>
    </lineage>
</organism>
<dbReference type="EMBL" id="MGBG01000006">
    <property type="protein sequence ID" value="OGK66572.1"/>
    <property type="molecule type" value="Genomic_DNA"/>
</dbReference>
<evidence type="ECO:0008006" key="3">
    <source>
        <dbReference type="Google" id="ProtNLM"/>
    </source>
</evidence>
<protein>
    <recommendedName>
        <fullName evidence="3">Xylose isomerase-like TIM barrel domain-containing protein</fullName>
    </recommendedName>
</protein>
<sequence>MKFAKDEKGNLHVHASSFFRPLQFRDYWQGFLDIVLAFLFRARTLNFHLPYESQFKSYYHPKAGWQYINFINFWSRIFGMKTVWENTNILNPKDWSLIENPSHIPKNLSLCFDLGHFILGSKSKTQALAKVDRFFKEHGRDIKHLHLHVNDLKRDKHYRSQRQVKAFLGQNRFQKLTKNRTYIFEKG</sequence>
<evidence type="ECO:0000313" key="2">
    <source>
        <dbReference type="Proteomes" id="UP000178450"/>
    </source>
</evidence>
<comment type="caution">
    <text evidence="1">The sequence shown here is derived from an EMBL/GenBank/DDBJ whole genome shotgun (WGS) entry which is preliminary data.</text>
</comment>
<dbReference type="Gene3D" id="3.20.20.150">
    <property type="entry name" value="Divalent-metal-dependent TIM barrel enzymes"/>
    <property type="match status" value="1"/>
</dbReference>
<gene>
    <name evidence="1" type="ORF">A2209_01070</name>
</gene>
<dbReference type="AlphaFoldDB" id="A0A1F7KFD2"/>
<accession>A0A1F7KFD2</accession>
<dbReference type="Proteomes" id="UP000178450">
    <property type="component" value="Unassembled WGS sequence"/>
</dbReference>
<reference evidence="1 2" key="1">
    <citation type="journal article" date="2016" name="Nat. Commun.">
        <title>Thousands of microbial genomes shed light on interconnected biogeochemical processes in an aquifer system.</title>
        <authorList>
            <person name="Anantharaman K."/>
            <person name="Brown C.T."/>
            <person name="Hug L.A."/>
            <person name="Sharon I."/>
            <person name="Castelle C.J."/>
            <person name="Probst A.J."/>
            <person name="Thomas B.C."/>
            <person name="Singh A."/>
            <person name="Wilkins M.J."/>
            <person name="Karaoz U."/>
            <person name="Brodie E.L."/>
            <person name="Williams K.H."/>
            <person name="Hubbard S.S."/>
            <person name="Banfield J.F."/>
        </authorList>
    </citation>
    <scope>NUCLEOTIDE SEQUENCE [LARGE SCALE GENOMIC DNA]</scope>
</reference>
<dbReference type="SUPFAM" id="SSF51658">
    <property type="entry name" value="Xylose isomerase-like"/>
    <property type="match status" value="1"/>
</dbReference>
<proteinExistence type="predicted"/>
<evidence type="ECO:0000313" key="1">
    <source>
        <dbReference type="EMBL" id="OGK66572.1"/>
    </source>
</evidence>
<dbReference type="InterPro" id="IPR036237">
    <property type="entry name" value="Xyl_isomerase-like_sf"/>
</dbReference>
<name>A0A1F7KFD2_9BACT</name>